<protein>
    <recommendedName>
        <fullName evidence="3">Phospholipid/glycerol acyltransferase domain-containing protein</fullName>
    </recommendedName>
</protein>
<dbReference type="PANTHER" id="PTHR10434:SF9">
    <property type="entry name" value="PHOSPHOLIPID_GLYCEROL ACYLTRANSFERASE DOMAIN-CONTAINING PROTEIN"/>
    <property type="match status" value="1"/>
</dbReference>
<keyword evidence="2" id="KW-0012">Acyltransferase</keyword>
<feature type="domain" description="Phospholipid/glycerol acyltransferase" evidence="3">
    <location>
        <begin position="28"/>
        <end position="140"/>
    </location>
</feature>
<dbReference type="GO" id="GO:0006654">
    <property type="term" value="P:phosphatidic acid biosynthetic process"/>
    <property type="evidence" value="ECO:0007669"/>
    <property type="project" value="TreeGrafter"/>
</dbReference>
<evidence type="ECO:0000256" key="2">
    <source>
        <dbReference type="ARBA" id="ARBA00023315"/>
    </source>
</evidence>
<dbReference type="GO" id="GO:0003841">
    <property type="term" value="F:1-acylglycerol-3-phosphate O-acyltransferase activity"/>
    <property type="evidence" value="ECO:0007669"/>
    <property type="project" value="TreeGrafter"/>
</dbReference>
<dbReference type="InterPro" id="IPR002123">
    <property type="entry name" value="Plipid/glycerol_acylTrfase"/>
</dbReference>
<dbReference type="SUPFAM" id="SSF69593">
    <property type="entry name" value="Glycerol-3-phosphate (1)-acyltransferase"/>
    <property type="match status" value="1"/>
</dbReference>
<proteinExistence type="predicted"/>
<accession>A0A0F9NCU7</accession>
<reference evidence="4" key="1">
    <citation type="journal article" date="2015" name="Nature">
        <title>Complex archaea that bridge the gap between prokaryotes and eukaryotes.</title>
        <authorList>
            <person name="Spang A."/>
            <person name="Saw J.H."/>
            <person name="Jorgensen S.L."/>
            <person name="Zaremba-Niedzwiedzka K."/>
            <person name="Martijn J."/>
            <person name="Lind A.E."/>
            <person name="van Eijk R."/>
            <person name="Schleper C."/>
            <person name="Guy L."/>
            <person name="Ettema T.J."/>
        </authorList>
    </citation>
    <scope>NUCLEOTIDE SEQUENCE</scope>
</reference>
<gene>
    <name evidence="4" type="ORF">LCGC14_1351950</name>
</gene>
<comment type="caution">
    <text evidence="4">The sequence shown here is derived from an EMBL/GenBank/DDBJ whole genome shotgun (WGS) entry which is preliminary data.</text>
</comment>
<dbReference type="Pfam" id="PF01553">
    <property type="entry name" value="Acyltransferase"/>
    <property type="match status" value="1"/>
</dbReference>
<dbReference type="SMART" id="SM00563">
    <property type="entry name" value="PlsC"/>
    <property type="match status" value="1"/>
</dbReference>
<evidence type="ECO:0000259" key="3">
    <source>
        <dbReference type="SMART" id="SM00563"/>
    </source>
</evidence>
<sequence>MLRVLSKFVLRMFGWTVKKDLPLKEKYVLVAAPHTSNWDFPLGILGMSAMGLRFRWVGKHTIFRGPIGLMLKSIGGIPIDRRIRSGFIKEMVELFNAEKNMILAITPEGSRSKTLYWKTGFYYIALDATVPLVLGYIDYREKKIGIGYSLFPSGNIERDIEIIRKFYEGKTGRHREKQGEIRVRTKEIKKANNSFKPTQ</sequence>
<dbReference type="EMBL" id="LAZR01008363">
    <property type="protein sequence ID" value="KKM79232.1"/>
    <property type="molecule type" value="Genomic_DNA"/>
</dbReference>
<name>A0A0F9NCU7_9ZZZZ</name>
<dbReference type="AlphaFoldDB" id="A0A0F9NCU7"/>
<evidence type="ECO:0000256" key="1">
    <source>
        <dbReference type="ARBA" id="ARBA00022679"/>
    </source>
</evidence>
<evidence type="ECO:0000313" key="4">
    <source>
        <dbReference type="EMBL" id="KKM79232.1"/>
    </source>
</evidence>
<organism evidence="4">
    <name type="scientific">marine sediment metagenome</name>
    <dbReference type="NCBI Taxonomy" id="412755"/>
    <lineage>
        <taxon>unclassified sequences</taxon>
        <taxon>metagenomes</taxon>
        <taxon>ecological metagenomes</taxon>
    </lineage>
</organism>
<keyword evidence="1" id="KW-0808">Transferase</keyword>
<dbReference type="PANTHER" id="PTHR10434">
    <property type="entry name" value="1-ACYL-SN-GLYCEROL-3-PHOSPHATE ACYLTRANSFERASE"/>
    <property type="match status" value="1"/>
</dbReference>